<evidence type="ECO:0000313" key="1">
    <source>
        <dbReference type="EMBL" id="QHU18545.1"/>
    </source>
</evidence>
<organism evidence="1">
    <name type="scientific">viral metagenome</name>
    <dbReference type="NCBI Taxonomy" id="1070528"/>
    <lineage>
        <taxon>unclassified sequences</taxon>
        <taxon>metagenomes</taxon>
        <taxon>organismal metagenomes</taxon>
    </lineage>
</organism>
<reference evidence="1" key="1">
    <citation type="journal article" date="2020" name="Nature">
        <title>Giant virus diversity and host interactions through global metagenomics.</title>
        <authorList>
            <person name="Schulz F."/>
            <person name="Roux S."/>
            <person name="Paez-Espino D."/>
            <person name="Jungbluth S."/>
            <person name="Walsh D.A."/>
            <person name="Denef V.J."/>
            <person name="McMahon K.D."/>
            <person name="Konstantinidis K.T."/>
            <person name="Eloe-Fadrosh E.A."/>
            <person name="Kyrpides N.C."/>
            <person name="Woyke T."/>
        </authorList>
    </citation>
    <scope>NUCLEOTIDE SEQUENCE</scope>
    <source>
        <strain evidence="1">GVMAG-S-3300013006-158</strain>
    </source>
</reference>
<protein>
    <recommendedName>
        <fullName evidence="2">Deoxynucleoside monophosphate kinase</fullName>
    </recommendedName>
</protein>
<name>A0A6C0KKP9_9ZZZZ</name>
<dbReference type="EMBL" id="MN740936">
    <property type="protein sequence ID" value="QHU18545.1"/>
    <property type="molecule type" value="Genomic_DNA"/>
</dbReference>
<proteinExistence type="predicted"/>
<sequence length="188" mass="22103">MSIILIRGYSHSGKDFAGNILCTQYGYQRVAFADSLKQMVADLYPISIEMLHTQEGKRQICEQDPLKRTYRQILIDEAIRVRTIDDNCFAKACCKEIQQKNMERVVITDWRYPNELEVVQSYFPHRTILPLCVVRSSQKESPVCDRSEYQLQNRQHDYTLINNMDESLYQEIDTFMNSSTMRLHSHPI</sequence>
<accession>A0A6C0KKP9</accession>
<dbReference type="AlphaFoldDB" id="A0A6C0KKP9"/>
<dbReference type="Gene3D" id="3.40.50.300">
    <property type="entry name" value="P-loop containing nucleotide triphosphate hydrolases"/>
    <property type="match status" value="1"/>
</dbReference>
<dbReference type="InterPro" id="IPR027417">
    <property type="entry name" value="P-loop_NTPase"/>
</dbReference>
<evidence type="ECO:0008006" key="2">
    <source>
        <dbReference type="Google" id="ProtNLM"/>
    </source>
</evidence>